<evidence type="ECO:0000259" key="1">
    <source>
        <dbReference type="PROSITE" id="PS51819"/>
    </source>
</evidence>
<dbReference type="RefSeq" id="WP_012829412.1">
    <property type="nucleotide sequence ID" value="NC_013440.1"/>
</dbReference>
<dbReference type="HOGENOM" id="CLU_046006_15_2_7"/>
<dbReference type="AlphaFoldDB" id="D0LMA8"/>
<dbReference type="Proteomes" id="UP000001880">
    <property type="component" value="Chromosome"/>
</dbReference>
<evidence type="ECO:0000313" key="2">
    <source>
        <dbReference type="EMBL" id="ACY16814.1"/>
    </source>
</evidence>
<dbReference type="STRING" id="502025.Hoch_4319"/>
<dbReference type="eggNOG" id="COG0346">
    <property type="taxonomic scope" value="Bacteria"/>
</dbReference>
<sequence length="126" mass="13861">MRKLTPNLIVASVEAALRFWRDRLGFEITTEVPHGEGLGFVILQRGEVSLMLQSRASLAEDVAALAEREHRAVLYIHVADLAPVRAALSDYPQVVPERTTFYGARELIVRDPDGNAVFLAAHPAGD</sequence>
<proteinExistence type="predicted"/>
<feature type="domain" description="VOC" evidence="1">
    <location>
        <begin position="1"/>
        <end position="122"/>
    </location>
</feature>
<dbReference type="InterPro" id="IPR037523">
    <property type="entry name" value="VOC_core"/>
</dbReference>
<dbReference type="Pfam" id="PF00903">
    <property type="entry name" value="Glyoxalase"/>
    <property type="match status" value="1"/>
</dbReference>
<evidence type="ECO:0000313" key="3">
    <source>
        <dbReference type="Proteomes" id="UP000001880"/>
    </source>
</evidence>
<dbReference type="PROSITE" id="PS51819">
    <property type="entry name" value="VOC"/>
    <property type="match status" value="1"/>
</dbReference>
<keyword evidence="3" id="KW-1185">Reference proteome</keyword>
<dbReference type="SUPFAM" id="SSF54593">
    <property type="entry name" value="Glyoxalase/Bleomycin resistance protein/Dihydroxybiphenyl dioxygenase"/>
    <property type="match status" value="1"/>
</dbReference>
<dbReference type="GO" id="GO:0051213">
    <property type="term" value="F:dioxygenase activity"/>
    <property type="evidence" value="ECO:0007669"/>
    <property type="project" value="UniProtKB-KW"/>
</dbReference>
<name>D0LMA8_HALO1</name>
<dbReference type="KEGG" id="hoh:Hoch_4319"/>
<dbReference type="OrthoDB" id="9791602at2"/>
<dbReference type="InterPro" id="IPR029068">
    <property type="entry name" value="Glyas_Bleomycin-R_OHBP_Dase"/>
</dbReference>
<protein>
    <submittedName>
        <fullName evidence="2">Glyoxalase/bleomycin resistance protein/dioxygenase</fullName>
    </submittedName>
</protein>
<keyword evidence="2" id="KW-0223">Dioxygenase</keyword>
<keyword evidence="2" id="KW-0560">Oxidoreductase</keyword>
<organism evidence="2 3">
    <name type="scientific">Haliangium ochraceum (strain DSM 14365 / JCM 11303 / SMP-2)</name>
    <dbReference type="NCBI Taxonomy" id="502025"/>
    <lineage>
        <taxon>Bacteria</taxon>
        <taxon>Pseudomonadati</taxon>
        <taxon>Myxococcota</taxon>
        <taxon>Polyangia</taxon>
        <taxon>Haliangiales</taxon>
        <taxon>Kofleriaceae</taxon>
        <taxon>Haliangium</taxon>
    </lineage>
</organism>
<dbReference type="Gene3D" id="3.10.180.10">
    <property type="entry name" value="2,3-Dihydroxybiphenyl 1,2-Dioxygenase, domain 1"/>
    <property type="match status" value="1"/>
</dbReference>
<dbReference type="InterPro" id="IPR004360">
    <property type="entry name" value="Glyas_Fos-R_dOase_dom"/>
</dbReference>
<gene>
    <name evidence="2" type="ordered locus">Hoch_4319</name>
</gene>
<dbReference type="EMBL" id="CP001804">
    <property type="protein sequence ID" value="ACY16814.1"/>
    <property type="molecule type" value="Genomic_DNA"/>
</dbReference>
<accession>D0LMA8</accession>
<reference evidence="2 3" key="1">
    <citation type="journal article" date="2010" name="Stand. Genomic Sci.">
        <title>Complete genome sequence of Haliangium ochraceum type strain (SMP-2).</title>
        <authorList>
            <consortium name="US DOE Joint Genome Institute (JGI-PGF)"/>
            <person name="Ivanova N."/>
            <person name="Daum C."/>
            <person name="Lang E."/>
            <person name="Abt B."/>
            <person name="Kopitz M."/>
            <person name="Saunders E."/>
            <person name="Lapidus A."/>
            <person name="Lucas S."/>
            <person name="Glavina Del Rio T."/>
            <person name="Nolan M."/>
            <person name="Tice H."/>
            <person name="Copeland A."/>
            <person name="Cheng J.F."/>
            <person name="Chen F."/>
            <person name="Bruce D."/>
            <person name="Goodwin L."/>
            <person name="Pitluck S."/>
            <person name="Mavromatis K."/>
            <person name="Pati A."/>
            <person name="Mikhailova N."/>
            <person name="Chen A."/>
            <person name="Palaniappan K."/>
            <person name="Land M."/>
            <person name="Hauser L."/>
            <person name="Chang Y.J."/>
            <person name="Jeffries C.D."/>
            <person name="Detter J.C."/>
            <person name="Brettin T."/>
            <person name="Rohde M."/>
            <person name="Goker M."/>
            <person name="Bristow J."/>
            <person name="Markowitz V."/>
            <person name="Eisen J.A."/>
            <person name="Hugenholtz P."/>
            <person name="Kyrpides N.C."/>
            <person name="Klenk H.P."/>
        </authorList>
    </citation>
    <scope>NUCLEOTIDE SEQUENCE [LARGE SCALE GENOMIC DNA]</scope>
    <source>
        <strain evidence="3">DSM 14365 / CIP 107738 / JCM 11303 / AJ 13395 / SMP-2</strain>
    </source>
</reference>